<evidence type="ECO:0000256" key="4">
    <source>
        <dbReference type="ARBA" id="ARBA00023328"/>
    </source>
</evidence>
<keyword evidence="2" id="KW-0158">Chromosome</keyword>
<dbReference type="PANTHER" id="PTHR14030">
    <property type="entry name" value="MITOTIC CHECKPOINT SERINE/THREONINE-PROTEIN KINASE BUB1"/>
    <property type="match status" value="1"/>
</dbReference>
<dbReference type="Pfam" id="PF08311">
    <property type="entry name" value="Mad3_BUB1_I"/>
    <property type="match status" value="1"/>
</dbReference>
<dbReference type="InterPro" id="IPR011009">
    <property type="entry name" value="Kinase-like_dom_sf"/>
</dbReference>
<dbReference type="PANTHER" id="PTHR14030:SF4">
    <property type="entry name" value="BUB1 KINASE, ISOFORM A-RELATED"/>
    <property type="match status" value="1"/>
</dbReference>
<feature type="compositionally biased region" description="Gly residues" evidence="5">
    <location>
        <begin position="313"/>
        <end position="323"/>
    </location>
</feature>
<dbReference type="EMBL" id="OZ022410">
    <property type="protein sequence ID" value="CAK9441330.1"/>
    <property type="molecule type" value="Genomic_DNA"/>
</dbReference>
<reference evidence="8 9" key="1">
    <citation type="submission" date="2024-03" db="EMBL/GenBank/DDBJ databases">
        <authorList>
            <person name="Brejova B."/>
        </authorList>
    </citation>
    <scope>NUCLEOTIDE SEQUENCE [LARGE SCALE GENOMIC DNA]</scope>
    <source>
        <strain evidence="8 9">CBS 14171</strain>
    </source>
</reference>
<evidence type="ECO:0000313" key="9">
    <source>
        <dbReference type="Proteomes" id="UP001497383"/>
    </source>
</evidence>
<dbReference type="Gene3D" id="1.10.510.10">
    <property type="entry name" value="Transferase(Phosphotransferase) domain 1"/>
    <property type="match status" value="1"/>
</dbReference>
<evidence type="ECO:0000259" key="7">
    <source>
        <dbReference type="PROSITE" id="PS51489"/>
    </source>
</evidence>
<feature type="compositionally biased region" description="Basic and acidic residues" evidence="5">
    <location>
        <begin position="543"/>
        <end position="554"/>
    </location>
</feature>
<evidence type="ECO:0000256" key="3">
    <source>
        <dbReference type="ARBA" id="ARBA00022838"/>
    </source>
</evidence>
<keyword evidence="3" id="KW-0995">Kinetochore</keyword>
<feature type="region of interest" description="Disordered" evidence="5">
    <location>
        <begin position="388"/>
        <end position="414"/>
    </location>
</feature>
<dbReference type="InterPro" id="IPR000719">
    <property type="entry name" value="Prot_kinase_dom"/>
</dbReference>
<evidence type="ECO:0000256" key="5">
    <source>
        <dbReference type="SAM" id="MobiDB-lite"/>
    </source>
</evidence>
<keyword evidence="9" id="KW-1185">Reference proteome</keyword>
<protein>
    <submittedName>
        <fullName evidence="8">Uncharacterized protein</fullName>
    </submittedName>
</protein>
<dbReference type="Pfam" id="PF08171">
    <property type="entry name" value="Mad3_BUB1_II"/>
    <property type="match status" value="1"/>
</dbReference>
<feature type="compositionally biased region" description="Low complexity" evidence="5">
    <location>
        <begin position="396"/>
        <end position="409"/>
    </location>
</feature>
<dbReference type="SUPFAM" id="SSF56112">
    <property type="entry name" value="Protein kinase-like (PK-like)"/>
    <property type="match status" value="1"/>
</dbReference>
<feature type="region of interest" description="Disordered" evidence="5">
    <location>
        <begin position="465"/>
        <end position="554"/>
    </location>
</feature>
<dbReference type="Proteomes" id="UP001497383">
    <property type="component" value="Chromosome 6"/>
</dbReference>
<dbReference type="SMART" id="SM00220">
    <property type="entry name" value="S_TKc"/>
    <property type="match status" value="1"/>
</dbReference>
<dbReference type="PROSITE" id="PS51489">
    <property type="entry name" value="BUB1_N"/>
    <property type="match status" value="1"/>
</dbReference>
<feature type="domain" description="BUB1 N-terminal" evidence="7">
    <location>
        <begin position="56"/>
        <end position="220"/>
    </location>
</feature>
<keyword evidence="4" id="KW-0137">Centromere</keyword>
<feature type="compositionally biased region" description="Acidic residues" evidence="5">
    <location>
        <begin position="485"/>
        <end position="494"/>
    </location>
</feature>
<sequence>MAPIVSKVEVLEMNKENIQPLSGGRPVSKLSEAFQSSESYKYQRHKARLLLEREQLEDEVANSEDADDPLEIFVRYISWTHTNYPQGANSESGLVNLLERCTSHFRDVPHCKNDPRYLKVWLEYIKYSESPRDAYIYMAKKGIGNQLALFYEEFAAYLELQCKITDARQMYELGLEMAAFPVERLKRSYAKFKDRVRSSGVAEPAANGNGRDVARDVLAIVRGSPATAAESLPPKKKSKMQVFRDNNDCNESVLPSIFDNNAADGQDVLEARKTRIRENVIQPTQWSGQVIKQKIQPRVSSAGKIQVFRDDSPGGGGGGGGGSAPPQQLVAPHSPQISQSVHQDKDGDFYTLVEVTGKKPERVMVNMDLSNSQDLDVMEMLAISRFKPRQNRKQKQQQQEQQQIPIFNPSNRPKLQIKPEVRSTGVVDGTETFTIPLNDDSTIKVNDPTITAYSKFAKNEVFGMFNQPSPVTDEDAPIEGNGRGEDEEEEEEEATTTNLTGFVTETIHAPEPQPRTQSQPHRQLPTQRIKEDDEKEHEEENEEKAVDKSPLRADPHLIDPFNPTIQSEILSNLKIPLSYYPNFHQLAPQTANQLSKLPRNATTTTTMRSSQASIIECCGDEIYCIISKLGQGGFAPVYLIENAHNGSLAALKIEAPASAWEFFILHQIHRRLIDKPSFISHFIAAHSLWHYADESFLVLDYCPRGSLLDLVNCGTVDEVVVVFFAVELLKTVEVLHSIGVLHGDIKADNCMVRFEPSVSGWSETYVRDGGAGWDAKGLTMIDFGRAVDLRSFDANARFVTRVPVDESDCVEMNEGRSWKYEADYYGVAGVVHTLLFGEYIKIDKTGTRVKLKNGFKRYWQRDLWMELFDLLLNPYHGEPDAMAMAMAARRSAKTQQVRDIRTKFEDWLEMNSKSRNLRSIIKSLEHELEVAQRGKSSIN</sequence>
<dbReference type="Gene3D" id="6.10.20.170">
    <property type="match status" value="1"/>
</dbReference>
<evidence type="ECO:0000256" key="1">
    <source>
        <dbReference type="ARBA" id="ARBA00004629"/>
    </source>
</evidence>
<dbReference type="GeneID" id="92210395"/>
<feature type="region of interest" description="Disordered" evidence="5">
    <location>
        <begin position="295"/>
        <end position="345"/>
    </location>
</feature>
<gene>
    <name evidence="8" type="ORF">LODBEIA_P51990</name>
</gene>
<comment type="subcellular location">
    <subcellularLocation>
        <location evidence="1">Chromosome</location>
        <location evidence="1">Centromere</location>
        <location evidence="1">Kinetochore</location>
    </subcellularLocation>
</comment>
<dbReference type="Gene3D" id="1.25.40.430">
    <property type="match status" value="1"/>
</dbReference>
<feature type="compositionally biased region" description="Polar residues" evidence="5">
    <location>
        <begin position="514"/>
        <end position="526"/>
    </location>
</feature>
<dbReference type="PROSITE" id="PS00108">
    <property type="entry name" value="PROTEIN_KINASE_ST"/>
    <property type="match status" value="1"/>
</dbReference>
<dbReference type="InterPro" id="IPR012572">
    <property type="entry name" value="Mad3/Bub1_II"/>
</dbReference>
<dbReference type="InterPro" id="IPR008271">
    <property type="entry name" value="Ser/Thr_kinase_AS"/>
</dbReference>
<dbReference type="RefSeq" id="XP_066832137.1">
    <property type="nucleotide sequence ID" value="XM_066975504.1"/>
</dbReference>
<dbReference type="InterPro" id="IPR015661">
    <property type="entry name" value="Bub1/Mad3"/>
</dbReference>
<accession>A0ABP0ZS61</accession>
<dbReference type="PROSITE" id="PS50011">
    <property type="entry name" value="PROTEIN_KINASE_DOM"/>
    <property type="match status" value="1"/>
</dbReference>
<proteinExistence type="predicted"/>
<dbReference type="InterPro" id="IPR013212">
    <property type="entry name" value="Mad3/Bub1_I"/>
</dbReference>
<feature type="compositionally biased region" description="Acidic residues" evidence="5">
    <location>
        <begin position="533"/>
        <end position="542"/>
    </location>
</feature>
<evidence type="ECO:0000256" key="2">
    <source>
        <dbReference type="ARBA" id="ARBA00022454"/>
    </source>
</evidence>
<evidence type="ECO:0000259" key="6">
    <source>
        <dbReference type="PROSITE" id="PS50011"/>
    </source>
</evidence>
<feature type="domain" description="Protein kinase" evidence="6">
    <location>
        <begin position="623"/>
        <end position="908"/>
    </location>
</feature>
<dbReference type="SMART" id="SM00777">
    <property type="entry name" value="Mad3_BUB1_I"/>
    <property type="match status" value="1"/>
</dbReference>
<dbReference type="Pfam" id="PF00069">
    <property type="entry name" value="Pkinase"/>
    <property type="match status" value="1"/>
</dbReference>
<evidence type="ECO:0000313" key="8">
    <source>
        <dbReference type="EMBL" id="CAK9441330.1"/>
    </source>
</evidence>
<name>A0ABP0ZS61_9ASCO</name>
<organism evidence="8 9">
    <name type="scientific">Lodderomyces beijingensis</name>
    <dbReference type="NCBI Taxonomy" id="1775926"/>
    <lineage>
        <taxon>Eukaryota</taxon>
        <taxon>Fungi</taxon>
        <taxon>Dikarya</taxon>
        <taxon>Ascomycota</taxon>
        <taxon>Saccharomycotina</taxon>
        <taxon>Pichiomycetes</taxon>
        <taxon>Debaryomycetaceae</taxon>
        <taxon>Candida/Lodderomyces clade</taxon>
        <taxon>Lodderomyces</taxon>
    </lineage>
</organism>